<feature type="compositionally biased region" description="Low complexity" evidence="1">
    <location>
        <begin position="95"/>
        <end position="105"/>
    </location>
</feature>
<feature type="compositionally biased region" description="Low complexity" evidence="1">
    <location>
        <begin position="117"/>
        <end position="139"/>
    </location>
</feature>
<dbReference type="EMBL" id="CP019124">
    <property type="protein sequence ID" value="APX89195.1"/>
    <property type="molecule type" value="Genomic_DNA"/>
</dbReference>
<dbReference type="AlphaFoldDB" id="A0A1U7DGY1"/>
<feature type="region of interest" description="Disordered" evidence="1">
    <location>
        <begin position="56"/>
        <end position="156"/>
    </location>
</feature>
<reference evidence="2 3" key="1">
    <citation type="submission" date="2017-01" db="EMBL/GenBank/DDBJ databases">
        <title>Genomic analysis of Xuhuaishuia manganoxidans DY6-4.</title>
        <authorList>
            <person name="Wang X."/>
        </authorList>
    </citation>
    <scope>NUCLEOTIDE SEQUENCE [LARGE SCALE GENOMIC DNA]</scope>
    <source>
        <strain evidence="2 3">DY6-4</strain>
    </source>
</reference>
<feature type="compositionally biased region" description="Polar residues" evidence="1">
    <location>
        <begin position="82"/>
        <end position="94"/>
    </location>
</feature>
<evidence type="ECO:0008006" key="4">
    <source>
        <dbReference type="Google" id="ProtNLM"/>
    </source>
</evidence>
<evidence type="ECO:0000256" key="1">
    <source>
        <dbReference type="SAM" id="MobiDB-lite"/>
    </source>
</evidence>
<protein>
    <recommendedName>
        <fullName evidence="4">Flagellar motor switch protein</fullName>
    </recommendedName>
</protein>
<accession>A0A1U7DGY1</accession>
<name>A0A1U7DGY1_9RHOB</name>
<dbReference type="Proteomes" id="UP000187266">
    <property type="component" value="Chromosome"/>
</dbReference>
<keyword evidence="3" id="KW-1185">Reference proteome</keyword>
<dbReference type="STRING" id="1267768.BV394_05260"/>
<evidence type="ECO:0000313" key="2">
    <source>
        <dbReference type="EMBL" id="APX89195.1"/>
    </source>
</evidence>
<gene>
    <name evidence="2" type="ORF">BV394_05260</name>
</gene>
<sequence>MLIDTMILALLAGTLAYAFLVDRRVRRLMSVLHELQPMVGEFSAAVDKSQSSVAALRDATRDLSPAEPARVRTAPQSPARVPSQQAGQNGGPTSAQPAVRAAKPAATRDDAPAESRGQGSAEGAEPSEGEAAAAVFSSRRAAERPSFGASRVTDKADMVRGFFDAIRAREA</sequence>
<dbReference type="OrthoDB" id="7865359at2"/>
<proteinExistence type="predicted"/>
<organism evidence="2 3">
    <name type="scientific">Brevirhabdus pacifica</name>
    <dbReference type="NCBI Taxonomy" id="1267768"/>
    <lineage>
        <taxon>Bacteria</taxon>
        <taxon>Pseudomonadati</taxon>
        <taxon>Pseudomonadota</taxon>
        <taxon>Alphaproteobacteria</taxon>
        <taxon>Rhodobacterales</taxon>
        <taxon>Paracoccaceae</taxon>
        <taxon>Brevirhabdus</taxon>
    </lineage>
</organism>
<evidence type="ECO:0000313" key="3">
    <source>
        <dbReference type="Proteomes" id="UP000187266"/>
    </source>
</evidence>